<accession>A0A5A5TF79</accession>
<gene>
    <name evidence="3" type="ORF">KDI_31280</name>
</gene>
<dbReference type="Pfam" id="PF09664">
    <property type="entry name" value="DUF2399"/>
    <property type="match status" value="1"/>
</dbReference>
<dbReference type="GO" id="GO:0005694">
    <property type="term" value="C:chromosome"/>
    <property type="evidence" value="ECO:0007669"/>
    <property type="project" value="InterPro"/>
</dbReference>
<dbReference type="NCBIfam" id="TIGR02679">
    <property type="entry name" value="TIGR02679 family protein"/>
    <property type="match status" value="1"/>
</dbReference>
<dbReference type="InterPro" id="IPR036078">
    <property type="entry name" value="Spo11/TopoVI_A_sf"/>
</dbReference>
<feature type="domain" description="Conserved hypothetical protein CHP02679 N terminus" evidence="2">
    <location>
        <begin position="46"/>
        <end position="265"/>
    </location>
</feature>
<reference evidence="3 4" key="1">
    <citation type="submission" date="2019-01" db="EMBL/GenBank/DDBJ databases">
        <title>Draft genome sequence of Dictyobacter sp. Uno17.</title>
        <authorList>
            <person name="Wang C.M."/>
            <person name="Zheng Y."/>
            <person name="Sakai Y."/>
            <person name="Abe K."/>
            <person name="Yokota A."/>
            <person name="Yabe S."/>
        </authorList>
    </citation>
    <scope>NUCLEOTIDE SEQUENCE [LARGE SCALE GENOMIC DNA]</scope>
    <source>
        <strain evidence="3 4">Uno17</strain>
    </source>
</reference>
<evidence type="ECO:0000259" key="1">
    <source>
        <dbReference type="Pfam" id="PF09664"/>
    </source>
</evidence>
<proteinExistence type="predicted"/>
<evidence type="ECO:0008006" key="5">
    <source>
        <dbReference type="Google" id="ProtNLM"/>
    </source>
</evidence>
<sequence length="457" mass="50448">MISGEAGERARRIACAERAATFFQQAALARLLELLRQKYVEQGQVGGQVVLTASTQVERRELASFLARPPSYTDNIKVRLRDIDTALQNSGFSCTLPEMLVAAFPAQELITRPQQRAARADQQAQFYQQLLAIQHALSDTTRGASWLQQGSHGLPWLFARYKNSPSDEQQQQLKLIKSITEAINQLPTPDQPMRLAIFAQSISGNPHYLDAPQPAGRLFLLALSDLYGQNMTAGLQGREQELQLYQEANLLVDTISSSVAVFNLASATYPAGTTDQLISAAGARTLLLPLSQLTQWQTCRAAQPTIFVLENPQVFEELVASLLAEQASRQNSTHWPTIICTAGWPSFAAIKLIKMLVTNTDSAHIYYNGDFDLKGLQIASYLLELHPQRSQLWQMDIQAYTSALQAGGIQASASDLQKLGHFSGTFAPLSAHIQATGTWAYQEGITTLLINDIRTRY</sequence>
<comment type="caution">
    <text evidence="3">The sequence shown here is derived from an EMBL/GenBank/DDBJ whole genome shotgun (WGS) entry which is preliminary data.</text>
</comment>
<dbReference type="Proteomes" id="UP000322530">
    <property type="component" value="Unassembled WGS sequence"/>
</dbReference>
<dbReference type="GO" id="GO:0003677">
    <property type="term" value="F:DNA binding"/>
    <property type="evidence" value="ECO:0007669"/>
    <property type="project" value="InterPro"/>
</dbReference>
<name>A0A5A5TF79_9CHLR</name>
<organism evidence="3 4">
    <name type="scientific">Dictyobacter arantiisoli</name>
    <dbReference type="NCBI Taxonomy" id="2014874"/>
    <lineage>
        <taxon>Bacteria</taxon>
        <taxon>Bacillati</taxon>
        <taxon>Chloroflexota</taxon>
        <taxon>Ktedonobacteria</taxon>
        <taxon>Ktedonobacterales</taxon>
        <taxon>Dictyobacteraceae</taxon>
        <taxon>Dictyobacter</taxon>
    </lineage>
</organism>
<dbReference type="InterPro" id="IPR013495">
    <property type="entry name" value="CHP02679"/>
</dbReference>
<dbReference type="InterPro" id="IPR024466">
    <property type="entry name" value="CHP02679_N"/>
</dbReference>
<evidence type="ECO:0000259" key="2">
    <source>
        <dbReference type="Pfam" id="PF11796"/>
    </source>
</evidence>
<dbReference type="Gene3D" id="3.40.1360.10">
    <property type="match status" value="1"/>
</dbReference>
<dbReference type="RefSeq" id="WP_172632146.1">
    <property type="nucleotide sequence ID" value="NZ_BIXY01000046.1"/>
</dbReference>
<dbReference type="AlphaFoldDB" id="A0A5A5TF79"/>
<protein>
    <recommendedName>
        <fullName evidence="5">TIGR02679 family protein</fullName>
    </recommendedName>
</protein>
<dbReference type="SUPFAM" id="SSF56726">
    <property type="entry name" value="DNA topoisomerase IV, alpha subunit"/>
    <property type="match status" value="1"/>
</dbReference>
<keyword evidence="4" id="KW-1185">Reference proteome</keyword>
<feature type="domain" description="DUF2399" evidence="1">
    <location>
        <begin position="288"/>
        <end position="453"/>
    </location>
</feature>
<dbReference type="Pfam" id="PF11796">
    <property type="entry name" value="DUF3323"/>
    <property type="match status" value="1"/>
</dbReference>
<dbReference type="EMBL" id="BIXY01000046">
    <property type="protein sequence ID" value="GCF09564.1"/>
    <property type="molecule type" value="Genomic_DNA"/>
</dbReference>
<dbReference type="InterPro" id="IPR024465">
    <property type="entry name" value="DUF2399"/>
</dbReference>
<evidence type="ECO:0000313" key="3">
    <source>
        <dbReference type="EMBL" id="GCF09564.1"/>
    </source>
</evidence>
<evidence type="ECO:0000313" key="4">
    <source>
        <dbReference type="Proteomes" id="UP000322530"/>
    </source>
</evidence>